<reference evidence="1 2" key="1">
    <citation type="submission" date="2020-12" db="EMBL/GenBank/DDBJ databases">
        <authorList>
            <person name="Luo D."/>
            <person name="Li C."/>
            <person name="Zeng H."/>
        </authorList>
    </citation>
    <scope>NUCLEOTIDE SEQUENCE [LARGE SCALE GENOMIC DNA]</scope>
</reference>
<name>A0A7T5QXR8_9CAUD</name>
<dbReference type="KEGG" id="vg:77948180"/>
<sequence>MSKTIAKTTWEVVTTFSWGNQVKSSYPTRSQARSGLKYAKTSYVNGKPPSYIESVEMFRVKTITDIVGTGEAVAFYKKAR</sequence>
<dbReference type="EMBL" id="MW343794">
    <property type="protein sequence ID" value="QQG33670.1"/>
    <property type="molecule type" value="Genomic_DNA"/>
</dbReference>
<organism evidence="1 2">
    <name type="scientific">Cronobacter phage A24</name>
    <dbReference type="NCBI Taxonomy" id="2795745"/>
    <lineage>
        <taxon>Viruses</taxon>
        <taxon>Duplodnaviria</taxon>
        <taxon>Heunggongvirae</taxon>
        <taxon>Uroviricota</taxon>
        <taxon>Caudoviricetes</taxon>
        <taxon>Grimontviridae</taxon>
        <taxon>Crifsvirus</taxon>
        <taxon>Crifsvirus A24</taxon>
    </lineage>
</organism>
<protein>
    <submittedName>
        <fullName evidence="1">Uncharacterized protein</fullName>
    </submittedName>
</protein>
<proteinExistence type="predicted"/>
<dbReference type="RefSeq" id="YP_010671918.1">
    <property type="nucleotide sequence ID" value="NC_070973.1"/>
</dbReference>
<dbReference type="Proteomes" id="UP000595896">
    <property type="component" value="Segment"/>
</dbReference>
<accession>A0A7T5QXR8</accession>
<keyword evidence="2" id="KW-1185">Reference proteome</keyword>
<evidence type="ECO:0000313" key="1">
    <source>
        <dbReference type="EMBL" id="QQG33670.1"/>
    </source>
</evidence>
<dbReference type="GeneID" id="77948180"/>
<evidence type="ECO:0000313" key="2">
    <source>
        <dbReference type="Proteomes" id="UP000595896"/>
    </source>
</evidence>